<evidence type="ECO:0000259" key="10">
    <source>
        <dbReference type="Pfam" id="PF20258"/>
    </source>
</evidence>
<dbReference type="SUPFAM" id="SSF52402">
    <property type="entry name" value="Adenine nucleotide alpha hydrolases-like"/>
    <property type="match status" value="1"/>
</dbReference>
<keyword evidence="1 9" id="KW-0820">tRNA-binding</keyword>
<keyword evidence="4 9" id="KW-0547">Nucleotide-binding</keyword>
<dbReference type="NCBIfam" id="TIGR00420">
    <property type="entry name" value="trmU"/>
    <property type="match status" value="1"/>
</dbReference>
<dbReference type="NCBIfam" id="NF001138">
    <property type="entry name" value="PRK00143.1"/>
    <property type="match status" value="1"/>
</dbReference>
<dbReference type="InterPro" id="IPR046885">
    <property type="entry name" value="MnmA-like_C"/>
</dbReference>
<dbReference type="HAMAP" id="MF_00144">
    <property type="entry name" value="tRNA_thiouridyl_MnmA"/>
    <property type="match status" value="1"/>
</dbReference>
<gene>
    <name evidence="9" type="primary">mnmA</name>
    <name evidence="12" type="ORF">BGO89_02955</name>
</gene>
<feature type="binding site" evidence="9">
    <location>
        <position position="37"/>
    </location>
    <ligand>
        <name>ATP</name>
        <dbReference type="ChEBI" id="CHEBI:30616"/>
    </ligand>
</feature>
<comment type="subcellular location">
    <subcellularLocation>
        <location evidence="9">Cytoplasm</location>
    </subcellularLocation>
</comment>
<dbReference type="EMBL" id="MKVH01000013">
    <property type="protein sequence ID" value="OJX59390.1"/>
    <property type="molecule type" value="Genomic_DNA"/>
</dbReference>
<evidence type="ECO:0000256" key="8">
    <source>
        <dbReference type="ARBA" id="ARBA00051542"/>
    </source>
</evidence>
<dbReference type="Gene3D" id="2.30.30.280">
    <property type="entry name" value="Adenine nucleotide alpha hydrolases-like domains"/>
    <property type="match status" value="1"/>
</dbReference>
<sequence>MNRDRNRVIVGMSGGVDSSVAAGLLVERGMDVIGITIKTYRYEDVGGNVGNDSSCCSLDGINDARRVCLRLDIPHYTVDFSEVFRRNVIDYFIDDYMAGNTPNPCVRCNRTIKWGEMLRKADALGAEYIATGHYAIIMHDESTGRRWIRRSPDPKKDQSYMLWSVRQEHLARTIFPLAGFTKPESRAHGERLALGIESKPESYEICFIPDNDYRRFLRDNVKDMQETVGQGDIVLDGKVIGKHEGYPFYTIGQRKGLGVAHSEPLYVLNVLPDTNVVEVGLEDELDHIALTAGDVNLLKYSDLRDPRELVVKIRYKDEGAPAVCHTDDEGVLHVRFSEPRKAITPGQSVVLYEGDDVVGGGIIRDRMR</sequence>
<dbReference type="CDD" id="cd01998">
    <property type="entry name" value="MnmA_TRMU-like"/>
    <property type="match status" value="1"/>
</dbReference>
<comment type="function">
    <text evidence="9">Catalyzes the 2-thiolation of uridine at the wobble position (U34) of tRNA, leading to the formation of s(2)U34.</text>
</comment>
<dbReference type="GO" id="GO:0002143">
    <property type="term" value="P:tRNA wobble position uridine thiolation"/>
    <property type="evidence" value="ECO:0007669"/>
    <property type="project" value="TreeGrafter"/>
</dbReference>
<evidence type="ECO:0000256" key="5">
    <source>
        <dbReference type="ARBA" id="ARBA00022840"/>
    </source>
</evidence>
<dbReference type="PANTHER" id="PTHR11933:SF5">
    <property type="entry name" value="MITOCHONDRIAL TRNA-SPECIFIC 2-THIOURIDYLASE 1"/>
    <property type="match status" value="1"/>
</dbReference>
<feature type="site" description="Interaction with tRNA" evidence="9">
    <location>
        <position position="347"/>
    </location>
</feature>
<protein>
    <recommendedName>
        <fullName evidence="9">tRNA-specific 2-thiouridylase MnmA</fullName>
        <ecNumber evidence="9">2.8.1.13</ecNumber>
    </recommendedName>
</protein>
<dbReference type="AlphaFoldDB" id="A0A1M3L2E7"/>
<keyword evidence="3 9" id="KW-0819">tRNA processing</keyword>
<feature type="region of interest" description="Interaction with tRNA" evidence="9">
    <location>
        <begin position="314"/>
        <end position="315"/>
    </location>
</feature>
<evidence type="ECO:0000256" key="7">
    <source>
        <dbReference type="ARBA" id="ARBA00023157"/>
    </source>
</evidence>
<comment type="caution">
    <text evidence="12">The sequence shown here is derived from an EMBL/GenBank/DDBJ whole genome shotgun (WGS) entry which is preliminary data.</text>
</comment>
<feature type="binding site" evidence="9">
    <location>
        <begin position="11"/>
        <end position="18"/>
    </location>
    <ligand>
        <name>ATP</name>
        <dbReference type="ChEBI" id="CHEBI:30616"/>
    </ligand>
</feature>
<comment type="similarity">
    <text evidence="9">Belongs to the MnmA/TRMU family.</text>
</comment>
<feature type="domain" description="tRNA-specific 2-thiouridylase MnmA-like central" evidence="11">
    <location>
        <begin position="230"/>
        <end position="280"/>
    </location>
</feature>
<organism evidence="12 13">
    <name type="scientific">Candidatus Kapaibacterium thiocyanatum</name>
    <dbReference type="NCBI Taxonomy" id="1895771"/>
    <lineage>
        <taxon>Bacteria</taxon>
        <taxon>Pseudomonadati</taxon>
        <taxon>Candidatus Kapaibacteriota</taxon>
        <taxon>Candidatus Kapaibacteriia</taxon>
        <taxon>Candidatus Kapaibacteriales</taxon>
        <taxon>Candidatus Kapaibacteriaceae</taxon>
        <taxon>Candidatus Kapaibacterium</taxon>
    </lineage>
</organism>
<dbReference type="Proteomes" id="UP000184233">
    <property type="component" value="Unassembled WGS sequence"/>
</dbReference>
<comment type="caution">
    <text evidence="9">Lacks conserved residue(s) required for the propagation of feature annotation.</text>
</comment>
<feature type="domain" description="tRNA-specific 2-thiouridylase MnmA-like C-terminal" evidence="10">
    <location>
        <begin position="290"/>
        <end position="363"/>
    </location>
</feature>
<dbReference type="Gene3D" id="3.40.50.620">
    <property type="entry name" value="HUPs"/>
    <property type="match status" value="1"/>
</dbReference>
<evidence type="ECO:0000256" key="4">
    <source>
        <dbReference type="ARBA" id="ARBA00022741"/>
    </source>
</evidence>
<dbReference type="InterPro" id="IPR023382">
    <property type="entry name" value="MnmA-like_central_sf"/>
</dbReference>
<feature type="active site" description="Cysteine persulfide intermediate" evidence="9">
    <location>
        <position position="206"/>
    </location>
</feature>
<feature type="binding site" evidence="9">
    <location>
        <position position="132"/>
    </location>
    <ligand>
        <name>ATP</name>
        <dbReference type="ChEBI" id="CHEBI:30616"/>
    </ligand>
</feature>
<dbReference type="InterPro" id="IPR004506">
    <property type="entry name" value="MnmA-like"/>
</dbReference>
<dbReference type="GO" id="GO:0000049">
    <property type="term" value="F:tRNA binding"/>
    <property type="evidence" value="ECO:0007669"/>
    <property type="project" value="UniProtKB-KW"/>
</dbReference>
<feature type="site" description="Interaction with tRNA" evidence="9">
    <location>
        <position position="133"/>
    </location>
</feature>
<evidence type="ECO:0000259" key="11">
    <source>
        <dbReference type="Pfam" id="PF20259"/>
    </source>
</evidence>
<reference evidence="12 13" key="1">
    <citation type="submission" date="2016-09" db="EMBL/GenBank/DDBJ databases">
        <title>Genome-resolved meta-omics ties microbial dynamics to process performance in biotechnology for thiocyanate degradation.</title>
        <authorList>
            <person name="Kantor R.S."/>
            <person name="Huddy R.J."/>
            <person name="Iyer R."/>
            <person name="Thomas B.C."/>
            <person name="Brown C.T."/>
            <person name="Anantharaman K."/>
            <person name="Tringe S."/>
            <person name="Hettich R.L."/>
            <person name="Harrison S.T."/>
            <person name="Banfield J.F."/>
        </authorList>
    </citation>
    <scope>NUCLEOTIDE SEQUENCE [LARGE SCALE GENOMIC DNA]</scope>
    <source>
        <strain evidence="12">59-99</strain>
    </source>
</reference>
<keyword evidence="7" id="KW-1015">Disulfide bond</keyword>
<keyword evidence="5 9" id="KW-0067">ATP-binding</keyword>
<dbReference type="InterPro" id="IPR046884">
    <property type="entry name" value="MnmA-like_central"/>
</dbReference>
<dbReference type="InterPro" id="IPR014729">
    <property type="entry name" value="Rossmann-like_a/b/a_fold"/>
</dbReference>
<dbReference type="GO" id="GO:0005524">
    <property type="term" value="F:ATP binding"/>
    <property type="evidence" value="ECO:0007669"/>
    <property type="project" value="UniProtKB-KW"/>
</dbReference>
<dbReference type="FunFam" id="3.40.50.620:FF:000115">
    <property type="entry name" value="tRNA-specific 2-thiouridylase MnmA"/>
    <property type="match status" value="1"/>
</dbReference>
<feature type="region of interest" description="Interaction with tRNA" evidence="9">
    <location>
        <begin position="156"/>
        <end position="158"/>
    </location>
</feature>
<evidence type="ECO:0000256" key="6">
    <source>
        <dbReference type="ARBA" id="ARBA00022884"/>
    </source>
</evidence>
<comment type="catalytic activity">
    <reaction evidence="8 9">
        <text>S-sulfanyl-L-cysteinyl-[protein] + uridine(34) in tRNA + AH2 + ATP = 2-thiouridine(34) in tRNA + L-cysteinyl-[protein] + A + AMP + diphosphate + H(+)</text>
        <dbReference type="Rhea" id="RHEA:47032"/>
        <dbReference type="Rhea" id="RHEA-COMP:10131"/>
        <dbReference type="Rhea" id="RHEA-COMP:11726"/>
        <dbReference type="Rhea" id="RHEA-COMP:11727"/>
        <dbReference type="Rhea" id="RHEA-COMP:11728"/>
        <dbReference type="ChEBI" id="CHEBI:13193"/>
        <dbReference type="ChEBI" id="CHEBI:15378"/>
        <dbReference type="ChEBI" id="CHEBI:17499"/>
        <dbReference type="ChEBI" id="CHEBI:29950"/>
        <dbReference type="ChEBI" id="CHEBI:30616"/>
        <dbReference type="ChEBI" id="CHEBI:33019"/>
        <dbReference type="ChEBI" id="CHEBI:61963"/>
        <dbReference type="ChEBI" id="CHEBI:65315"/>
        <dbReference type="ChEBI" id="CHEBI:87170"/>
        <dbReference type="ChEBI" id="CHEBI:456215"/>
        <dbReference type="EC" id="2.8.1.13"/>
    </reaction>
</comment>
<dbReference type="Pfam" id="PF20259">
    <property type="entry name" value="tRNA_Me_trans_M"/>
    <property type="match status" value="1"/>
</dbReference>
<dbReference type="STRING" id="1895771.BGO89_02955"/>
<proteinExistence type="inferred from homology"/>
<dbReference type="Pfam" id="PF03054">
    <property type="entry name" value="tRNA_Me_trans"/>
    <property type="match status" value="1"/>
</dbReference>
<dbReference type="GO" id="GO:0103016">
    <property type="term" value="F:tRNA-uridine 2-sulfurtransferase activity"/>
    <property type="evidence" value="ECO:0007669"/>
    <property type="project" value="UniProtKB-EC"/>
</dbReference>
<evidence type="ECO:0000256" key="9">
    <source>
        <dbReference type="HAMAP-Rule" id="MF_00144"/>
    </source>
</evidence>
<dbReference type="Pfam" id="PF20258">
    <property type="entry name" value="tRNA_Me_trans_C"/>
    <property type="match status" value="1"/>
</dbReference>
<keyword evidence="9" id="KW-0963">Cytoplasm</keyword>
<evidence type="ECO:0000256" key="3">
    <source>
        <dbReference type="ARBA" id="ARBA00022694"/>
    </source>
</evidence>
<keyword evidence="2 9" id="KW-0808">Transferase</keyword>
<dbReference type="EC" id="2.8.1.13" evidence="9"/>
<accession>A0A1M3L2E7</accession>
<evidence type="ECO:0000256" key="1">
    <source>
        <dbReference type="ARBA" id="ARBA00022555"/>
    </source>
</evidence>
<feature type="active site" description="Nucleophile" evidence="9">
    <location>
        <position position="108"/>
    </location>
</feature>
<dbReference type="PANTHER" id="PTHR11933">
    <property type="entry name" value="TRNA 5-METHYLAMINOMETHYL-2-THIOURIDYLATE -METHYLTRANSFERASE"/>
    <property type="match status" value="1"/>
</dbReference>
<dbReference type="Gene3D" id="2.40.30.10">
    <property type="entry name" value="Translation factors"/>
    <property type="match status" value="1"/>
</dbReference>
<evidence type="ECO:0000256" key="2">
    <source>
        <dbReference type="ARBA" id="ARBA00022679"/>
    </source>
</evidence>
<dbReference type="GO" id="GO:0005737">
    <property type="term" value="C:cytoplasm"/>
    <property type="evidence" value="ECO:0007669"/>
    <property type="project" value="UniProtKB-SubCell"/>
</dbReference>
<evidence type="ECO:0000313" key="12">
    <source>
        <dbReference type="EMBL" id="OJX59390.1"/>
    </source>
</evidence>
<evidence type="ECO:0000313" key="13">
    <source>
        <dbReference type="Proteomes" id="UP000184233"/>
    </source>
</evidence>
<name>A0A1M3L2E7_9BACT</name>
<keyword evidence="6 9" id="KW-0694">RNA-binding</keyword>